<feature type="region of interest" description="UBR4 E3 catalytic module" evidence="6">
    <location>
        <begin position="3926"/>
        <end position="4379"/>
    </location>
</feature>
<evidence type="ECO:0000313" key="10">
    <source>
        <dbReference type="EMBL" id="VDK44653.1"/>
    </source>
</evidence>
<dbReference type="InterPro" id="IPR047509">
    <property type="entry name" value="UBR4-like_UBR-box"/>
</dbReference>
<evidence type="ECO:0000256" key="5">
    <source>
        <dbReference type="PROSITE-ProRule" id="PRU00508"/>
    </source>
</evidence>
<keyword evidence="11" id="KW-1185">Reference proteome</keyword>
<dbReference type="PROSITE" id="PS51157">
    <property type="entry name" value="ZF_UBR"/>
    <property type="match status" value="1"/>
</dbReference>
<evidence type="ECO:0000256" key="2">
    <source>
        <dbReference type="ARBA" id="ARBA00022723"/>
    </source>
</evidence>
<comment type="similarity">
    <text evidence="1 6">Belongs to the UBR4 family.</text>
</comment>
<proteinExistence type="inferred from homology"/>
<organism evidence="12">
    <name type="scientific">Anisakis simplex</name>
    <name type="common">Herring worm</name>
    <dbReference type="NCBI Taxonomy" id="6269"/>
    <lineage>
        <taxon>Eukaryota</taxon>
        <taxon>Metazoa</taxon>
        <taxon>Ecdysozoa</taxon>
        <taxon>Nematoda</taxon>
        <taxon>Chromadorea</taxon>
        <taxon>Rhabditida</taxon>
        <taxon>Spirurina</taxon>
        <taxon>Ascaridomorpha</taxon>
        <taxon>Ascaridoidea</taxon>
        <taxon>Anisakidae</taxon>
        <taxon>Anisakis</taxon>
        <taxon>Anisakis simplex complex</taxon>
    </lineage>
</organism>
<protein>
    <submittedName>
        <fullName evidence="12">E3 ubiquitin-protein ligase UBR4 (inferred by orthology to a human protein)</fullName>
    </submittedName>
</protein>
<evidence type="ECO:0000313" key="12">
    <source>
        <dbReference type="WBParaSite" id="ASIM_0001177801-mRNA-1"/>
    </source>
</evidence>
<evidence type="ECO:0000259" key="9">
    <source>
        <dbReference type="PROSITE" id="PS51157"/>
    </source>
</evidence>
<feature type="compositionally biased region" description="Acidic residues" evidence="8">
    <location>
        <begin position="2245"/>
        <end position="2293"/>
    </location>
</feature>
<keyword evidence="2" id="KW-0479">Metal-binding</keyword>
<dbReference type="Pfam" id="PF24079">
    <property type="entry name" value="UBR4"/>
    <property type="match status" value="1"/>
</dbReference>
<evidence type="ECO:0000313" key="11">
    <source>
        <dbReference type="Proteomes" id="UP000267096"/>
    </source>
</evidence>
<dbReference type="Proteomes" id="UP000267096">
    <property type="component" value="Unassembled WGS sequence"/>
</dbReference>
<dbReference type="SMART" id="SM00396">
    <property type="entry name" value="ZnF_UBR1"/>
    <property type="match status" value="1"/>
</dbReference>
<keyword evidence="7" id="KW-0175">Coiled coil</keyword>
<dbReference type="EMBL" id="UYRR01031052">
    <property type="protein sequence ID" value="VDK44653.1"/>
    <property type="molecule type" value="Genomic_DNA"/>
</dbReference>
<evidence type="ECO:0000256" key="1">
    <source>
        <dbReference type="ARBA" id="ARBA00009970"/>
    </source>
</evidence>
<sequence length="4379" mass="494748">MAWHLTNEGDWTTIPNSQLITLLDAIELLMKRLRYFIESDEFECEQLANVLSCFINVAPLPFAFVSSLMLNPENQISIELESESQQHQPQSCNVNVNDVIQAMEVLIMRYFPLDMVVLNIVPKCIRDLVRDYLSAFQTHGQIQSTETVVLTSSLVSSCQEGLNHMEKLLNQEVCASLSTANELINGLILLCCSTAVAEHPDITDDNLMNFLATIISLHKNLFKSVRTYSDDLSKHYNLTLNIFIKSISNLVVSGKNDFAYLLTNYFLATLPKLLIFIAEQPINELLDLLWNVAVCSLQDEQKLADENNIKKSLSTDSSDDPISGVGDWLANILSDVPAMIDQQEAALNAKCTSLFVVSTTSNSLAHSLLYLDVTNGLIPSNVFCLTIAAEAALLSASSEVPVLTNEVLMGTIVKTVERSATREDIHMWLFECICEALPVDDLCKDLLTVVDLLHDALISHDEGRNHYNKRIVLNEMAYIMLFGSVNDDKPHKSLQKFHTYANDLFDVSIPPDWSTIRIKCNDINYSCWSQLHSALLKWYFSANWNDEHLPIHASLPAPTNFFKNILDGRANCEQLHHFIRLRPLLMDDKYAQFIKAFNDDDPGIDITKLRSIETFCNVGVRVLKQTNSTDLKMISAVRYDALLLMLNMLKSEQCSDDFLKRLAGLCDTIRCFAENEMCERAGIKHSKRSCNVVLSLSNSQLLNSIVPSAKGVLQASLNDSLLKFVKKWSCVAHPELHSSLGGTNTLDVLSDSFTSPISSCSFAQPSAEEMFDALNSVYDNALRFMLCQIQKRHLKNSKSFLEWKLSEKENCLDWILSVQSSQLSSPAVTELCSTILKGSDMMQTVKQRQLLHDLPVLLDAILIEYSSGEMNLLDPPSICCTILKDLVLGLSSDMVSADEITSNLFANLLDRIMNESNLNKQSIPLISFMSSISCCNNAALISIFLEPLKSRLHLLAQWMRASEVSLETFSQLHPLLKYLKDNCEPDKMELLLDAMLEVLFGKFVHQQLVEYCPLIVRRSDRWNYAALSARRDLVKEGQVCVSSDQSDLFGDTIVLLISVGGSKIHQKLIFKFCDLFAYIISNTHESDYKILEGGPGDCPNSLAYSFIIMCDILEYINALSEVVSPLSVSQNSADEPSFSVIAENFVTKQSSSAIPKAPVALPLCTYSATQKQFILQHWYHCYTCGMEGGEGVCSVCAVNCHRGHDISYSKQGSFFCDCGAKGCQALKSTQYPLPTSRNESMTVISSTENETQNNQQLFRHKIFVQPEDRPIVKRLLESFSETLSTHRSQLDSILRAILIGCEMRSITKHIQRINDTRLKLLQPLTVQFSRSLMKYWTSCQKVLVDKKPEGSRFGQIPLVVVRVGGSVMLATVQEGSKIILLSTHALFCVSDSGRDLDMPRIDMESVGFKIVSMCCVKDLLVACGNQQFIVVRFKANGDVQDKRRIPIKGTAFKSVIAKVQWIEASRRPLVAIATEHFVRIYDVGELSNDPKFEFVVPLGTVVDMAFAAREQGGIEIFVLSSAGHIYFEQLEKADSTSYYIMNTVSLPYHDNAVSLHYSEQSRFLFVSQNEGTYVVRFTKNDELGNVQQIGIDYGVWQWSECAGVISALSHPISNPNMIVFFYFCADTLYIQSMDMQSAAQANCMLLSAGNTSYLAIQIVDNHTLQFYKSEWQHEPDLWIRDVEYRVLESNPHTVEIKEEKQSEEDLVTIFESCVPLEKVQFWSKALELSYDADELTKRLKSPGMSAVCLKKKEFDIVVRNLDWNMVICGLRVEVAAENCPQSVNVFGKNRLLRSFRARIYDIPLTRKQSLECGNEVTLTFTTDTLPAQVTSVMVYGKTKRDFGFPTATYRLEQALTLPERTGAAFMSTCAHLWNAKSRLTVSWMLSCASMFDAPGHYHNHLRMCALDLLAVLTPNPDAFFNEKDSTLFARMRSSQENETLQLSLLNAFAAHAKQMLLKRPLNFHRYMTEHFGNIVRFLEFLSQGFHWKDTDREPLLDCYLITCSMYMAAGHVQTPKILSNIGAILFSEDVLFASRAKQILADRVAHYARINVQQNASFFSTQSLSSLITSQNDNKIVSSESLNDLFNPTVVDILRSALSKPELNQSSQISDNKSSTAAEKYYVAGKWITTLLEYVINAFDRCDYEGYRCIAAAQMIIHLFGQHTVEQLTPVVDLFSCRTQFYLIHAERTPANERHEVYVRMAIAVLSLCSAALSENASGVTAALQTLNLCSNNKDKDVGLGYSYEEEQTMDSVNEEEDVYEDEEEDGDTAEDEQQADNDDDDTTTTSDIDTDTDPSSPIVQPNVAESLKKEKKQNAAASTVNDQQGSAAEVHSLLEFARNFAKKLVKYQAMDYCFAVLSSMWSTAESSSTAARTNHEAITSVIPRQVQPNMSPLFDSHLVAGRAAEDMFDSYTTMLTESALRLAYALKKILPEVSVNEYDWHMLLSDYKNREPEKHQRLARRLLLLFCGDDKKKYREVRDKYLITNMLRYVKNRFDRNSSFEYTELSDVVLRLHALCNLADHRPHIWQKLSISELPWLLNMASTIPEEASGRVLQVISLSLRPNKYNSDDRTCCAIVNHLIGIPLLFKLLCRCLNRYLMNEESVYRFAMHAILRSLLQLAERPNQVLLMRHLLYQIWPKAQHMGSRAAQLVDIIASYAPRFCTMDELASIYANVVQTMEEAITKLETQDRSVLITKLKKIIGTPDFAVFNGTACLICSRPEVHMDFIKLSAIKLDSRFTTSAQMIKLMGHFEVSRVVIHLTDIKRSKMIKHVRLNYCNKELESAVDLKNRPELWEKAADVEVSPGETEIAINLIIPIVTCNIVLEMIEFYETSNAVGASGSELVHCPRCTTAVAPNPGICSNCGENVFQCVKCRAINYDEKEPFLCNSCGFCKYARLESTLLARPLPSVQPIENDAERIAAREQIIALLKGIETDRCEIAILVELMEKESWTCEPNMRPNVLMRHVSRERFIQFMVEMDDSLNLQSLYNKAEQLHKNLINQTRRLVALRTEMYRYDVENGDAELTELPIATGFYSDSSNCYGCQSALVIHNIALLQAVCSEPKIMDTFINDSHIFSLLVNACSINDKIAHSIHVLIQKLAEVSEQATQTMCQLALKNQFPAYLLARPILEENFRFWDIKLRCLMQLAITGNGDSEVDMHAISVLRKLCSPCMHHAHVVEAMTRDEHANDNRSLSNSPPVDLLLASDDPLKRLHDIHFMRTAQGTSPSQPTSVLLQTVATADTGSPSKVLDLDNEILKRLLPRSWNKSKLREIIVAAKPFPFLDWLNESTQWITKYDKKRRGNVEFNFAKDVLQDQQSSGSLVDIWLGKCIFSPVASIRLSTYRLLLALCFHRVDERSYEYGSATDFALVIQRVLLWLDKLPNVNVNHREEYFCLVRTLVSLRDVRQVLISKPVQLLSRIFNLIRKECKLLMNHKNEGLPGDLCFGSSVLQLVELVLCVMSYDMKNTNDSVILREYGAVMVETFLEVIACFSVMSEYENRSRVEVMAHITSVIMRFAINSPKQIIRAILNYLKRHSLHRHVQAYFLHLLGDIVHPPVKKEESFLIQIEKDPLQEEYLQGRMPGNPYKSADTGMGPLMRDIKNKICRDCELVALLEEDTGMELLINQQIIALDLPVAEVYEKLWRRDHPDQPMIIVYRMRGLLGDATEPFIQSLADTSNKESVNDAQLRLAAIFGELNGLKVVISLLDDIELTSATKNLITRMYQLLFYCVKMEKNRWQLIENGAVSRLLQVFERIYQSGVREETLDTIALQSLQLCKVLLTDVVAKDRVHKLHSIVGAKFEQMSWLLELSERSLPAPIWEAVTTLVPNLCLGNNESMDALVAIFRPCCDWEKIDRDRAFRDVMTKKLDTMCSITYAIPASESGAILKRKLMDAGIVACACDYLSINHPPLFNVSVEGPEWKQFLGRAALKYVLKLLAGMARTHKPSQEAIAEHTLPILHRLEQISSAEHIGTLAENVMEELKQNETVASEKRQLAMLMRQKQLSKMGMQVSQKGQVRITPRKVGEEASSSTKTFDVLSECCICREGLDVFDKVMMVYAFASRQELSTPVSGHKYSFTTVSQMNLVHLDCHTLAVRMANGRDEWSSASLHNANTKCNIMVPIWSVSVKDTDMANALQRLSNDLKSAVGFGTLSVETVLLDMTQLLDRFVKYRSFSELSHGGGRESNLQFLSVLLLLALHLRSSGNTTTDLKALREQLASSIESRICLTLIDTDTRSEWNQQRFSLLQEIHSTASKWDDAKPLLLLWAIINHFHTVIIPESVSDRIQYLRANVTSVSKQCSEFVNKFDNALVQTTDFASFCEIIEVGEEERKLSGESGVETDIFSRERVGLSTAQCLYTELCEKHEIRFRFTALNYERIGNV</sequence>
<name>A0A158PNE0_ANISI</name>
<dbReference type="CDD" id="cd19680">
    <property type="entry name" value="UBR-box_UBR4"/>
    <property type="match status" value="1"/>
</dbReference>
<dbReference type="Pfam" id="PF13764">
    <property type="entry name" value="E3_UbLigase_R4"/>
    <property type="match status" value="1"/>
</dbReference>
<dbReference type="InterPro" id="IPR025704">
    <property type="entry name" value="E3_Ub_ligase_UBR4_C"/>
</dbReference>
<evidence type="ECO:0000256" key="7">
    <source>
        <dbReference type="SAM" id="Coils"/>
    </source>
</evidence>
<evidence type="ECO:0000256" key="6">
    <source>
        <dbReference type="PROSITE-ProRule" id="PRU01388"/>
    </source>
</evidence>
<dbReference type="GO" id="GO:0008270">
    <property type="term" value="F:zinc ion binding"/>
    <property type="evidence" value="ECO:0007669"/>
    <property type="project" value="UniProtKB-KW"/>
</dbReference>
<dbReference type="InterPro" id="IPR056530">
    <property type="entry name" value="UBR4-like_dom"/>
</dbReference>
<keyword evidence="4" id="KW-0862">Zinc</keyword>
<dbReference type="Pfam" id="PF02207">
    <property type="entry name" value="zf-UBR"/>
    <property type="match status" value="1"/>
</dbReference>
<dbReference type="InterPro" id="IPR003126">
    <property type="entry name" value="Znf_UBR"/>
</dbReference>
<feature type="zinc finger region" description="UBR-type" evidence="5">
    <location>
        <begin position="1162"/>
        <end position="1228"/>
    </location>
</feature>
<dbReference type="WBParaSite" id="ASIM_0001177801-mRNA-1">
    <property type="protein sequence ID" value="ASIM_0001177801-mRNA-1"/>
    <property type="gene ID" value="ASIM_0001177801"/>
</dbReference>
<dbReference type="PANTHER" id="PTHR21725:SF1">
    <property type="entry name" value="E3 UBIQUITIN-PROTEIN LIGASE UBR4"/>
    <property type="match status" value="1"/>
</dbReference>
<evidence type="ECO:0000256" key="8">
    <source>
        <dbReference type="SAM" id="MobiDB-lite"/>
    </source>
</evidence>
<dbReference type="OrthoDB" id="30336at2759"/>
<evidence type="ECO:0000256" key="3">
    <source>
        <dbReference type="ARBA" id="ARBA00022771"/>
    </source>
</evidence>
<dbReference type="PANTHER" id="PTHR21725">
    <property type="entry name" value="E3 UBIQUITIN-PROTEIN LIGASE UBR4"/>
    <property type="match status" value="1"/>
</dbReference>
<keyword evidence="3 6" id="KW-0863">Zinc-finger</keyword>
<dbReference type="InterPro" id="IPR045189">
    <property type="entry name" value="UBR4-like"/>
</dbReference>
<feature type="compositionally biased region" description="Polar residues" evidence="8">
    <location>
        <begin position="2316"/>
        <end position="2326"/>
    </location>
</feature>
<evidence type="ECO:0000256" key="4">
    <source>
        <dbReference type="ARBA" id="ARBA00022833"/>
    </source>
</evidence>
<feature type="domain" description="UBR-type" evidence="9">
    <location>
        <begin position="1162"/>
        <end position="1228"/>
    </location>
</feature>
<feature type="region of interest" description="Disordered" evidence="8">
    <location>
        <begin position="2245"/>
        <end position="2301"/>
    </location>
</feature>
<feature type="coiled-coil region" evidence="7">
    <location>
        <begin position="2984"/>
        <end position="3011"/>
    </location>
</feature>
<dbReference type="PROSITE" id="PS52043">
    <property type="entry name" value="UBR4_E3"/>
    <property type="match status" value="1"/>
</dbReference>
<feature type="region of interest" description="Disordered" evidence="8">
    <location>
        <begin position="2307"/>
        <end position="2326"/>
    </location>
</feature>
<accession>A0A158PNE0</accession>
<gene>
    <name evidence="10" type="ORF">ASIM_LOCUS11244</name>
</gene>
<reference evidence="10 11" key="2">
    <citation type="submission" date="2018-11" db="EMBL/GenBank/DDBJ databases">
        <authorList>
            <consortium name="Pathogen Informatics"/>
        </authorList>
    </citation>
    <scope>NUCLEOTIDE SEQUENCE [LARGE SCALE GENOMIC DNA]</scope>
</reference>
<reference evidence="12" key="1">
    <citation type="submission" date="2016-04" db="UniProtKB">
        <authorList>
            <consortium name="WormBaseParasite"/>
        </authorList>
    </citation>
    <scope>IDENTIFICATION</scope>
</reference>